<feature type="region of interest" description="Disordered" evidence="1">
    <location>
        <begin position="1"/>
        <end position="55"/>
    </location>
</feature>
<organism evidence="2">
    <name type="scientific">Tetraselmis sp. GSL018</name>
    <dbReference type="NCBI Taxonomy" id="582737"/>
    <lineage>
        <taxon>Eukaryota</taxon>
        <taxon>Viridiplantae</taxon>
        <taxon>Chlorophyta</taxon>
        <taxon>core chlorophytes</taxon>
        <taxon>Chlorodendrophyceae</taxon>
        <taxon>Chlorodendrales</taxon>
        <taxon>Chlorodendraceae</taxon>
        <taxon>Tetraselmis</taxon>
    </lineage>
</organism>
<gene>
    <name evidence="2" type="ORF">TSPGSL018_6506</name>
</gene>
<reference evidence="2" key="1">
    <citation type="submission" date="2014-05" db="EMBL/GenBank/DDBJ databases">
        <title>The transcriptome of the halophilic microalga Tetraselmis sp. GSL018 isolated from the Great Salt Lake, Utah.</title>
        <authorList>
            <person name="Jinkerson R.E."/>
            <person name="D'Adamo S."/>
            <person name="Posewitz M.C."/>
        </authorList>
    </citation>
    <scope>NUCLEOTIDE SEQUENCE</scope>
    <source>
        <strain evidence="2">GSL018</strain>
    </source>
</reference>
<evidence type="ECO:0000256" key="1">
    <source>
        <dbReference type="SAM" id="MobiDB-lite"/>
    </source>
</evidence>
<accession>A0A061REZ5</accession>
<dbReference type="EMBL" id="GBEZ01016910">
    <property type="protein sequence ID" value="JAC69379.1"/>
    <property type="molecule type" value="Transcribed_RNA"/>
</dbReference>
<protein>
    <submittedName>
        <fullName evidence="2">Uncharacterized protein</fullName>
    </submittedName>
</protein>
<sequence>MAGSISAFGWPEDRHVAPSRNPPSHAQHSGAGLSSGRRLHGSSVPKDPRWNKMGQPNAERICCRADWRVIKAQIKAHDAGSQQLLTQLAKLMREQGNRMAGPYHAKRLCGPAQHQRWERPRNRRCTATLHCQRPIPTMQQTVPIVVSGHRWIAGSLHQPRGDHMQMWWAGQPRALERDTSHLQARGCLQHSNSISCRFWPEEGSAS</sequence>
<evidence type="ECO:0000313" key="2">
    <source>
        <dbReference type="EMBL" id="JAC69379.1"/>
    </source>
</evidence>
<name>A0A061REZ5_9CHLO</name>
<dbReference type="AlphaFoldDB" id="A0A061REZ5"/>
<proteinExistence type="predicted"/>